<gene>
    <name evidence="2" type="ORF">HYPSUDRAFT_208620</name>
</gene>
<evidence type="ECO:0000313" key="2">
    <source>
        <dbReference type="EMBL" id="KJA14540.1"/>
    </source>
</evidence>
<organism evidence="2 3">
    <name type="scientific">Hypholoma sublateritium (strain FD-334 SS-4)</name>
    <dbReference type="NCBI Taxonomy" id="945553"/>
    <lineage>
        <taxon>Eukaryota</taxon>
        <taxon>Fungi</taxon>
        <taxon>Dikarya</taxon>
        <taxon>Basidiomycota</taxon>
        <taxon>Agaricomycotina</taxon>
        <taxon>Agaricomycetes</taxon>
        <taxon>Agaricomycetidae</taxon>
        <taxon>Agaricales</taxon>
        <taxon>Agaricineae</taxon>
        <taxon>Strophariaceae</taxon>
        <taxon>Hypholoma</taxon>
    </lineage>
</organism>
<proteinExistence type="predicted"/>
<dbReference type="Proteomes" id="UP000054270">
    <property type="component" value="Unassembled WGS sequence"/>
</dbReference>
<evidence type="ECO:0000313" key="3">
    <source>
        <dbReference type="Proteomes" id="UP000054270"/>
    </source>
</evidence>
<feature type="compositionally biased region" description="Pro residues" evidence="1">
    <location>
        <begin position="1"/>
        <end position="16"/>
    </location>
</feature>
<accession>A0A0D2P1N6</accession>
<sequence length="217" mass="23840">MQPQHPTPPRPGPRPTPNAWHGPNEDAQHAPPRAYPALRVRGRAADRIAQSAASHCVLGAQAPALRHDRAVPSSRALFIVYWCASSGARRRHTRYKSRRGPARMIDPTRPGSSGARAEPSRLYAQADAALTGMPDPPPPPRVRPVRAHERRVRNTLWTPPPHPRAAHLSPASRAALLSTPPPIQCPRRTLNARNYGAVPHARQSHSGAPRSRRSNER</sequence>
<protein>
    <submittedName>
        <fullName evidence="2">Uncharacterized protein</fullName>
    </submittedName>
</protein>
<name>A0A0D2P1N6_HYPSF</name>
<feature type="region of interest" description="Disordered" evidence="1">
    <location>
        <begin position="173"/>
        <end position="217"/>
    </location>
</feature>
<dbReference type="AlphaFoldDB" id="A0A0D2P1N6"/>
<keyword evidence="3" id="KW-1185">Reference proteome</keyword>
<reference evidence="3" key="1">
    <citation type="submission" date="2014-04" db="EMBL/GenBank/DDBJ databases">
        <title>Evolutionary Origins and Diversification of the Mycorrhizal Mutualists.</title>
        <authorList>
            <consortium name="DOE Joint Genome Institute"/>
            <consortium name="Mycorrhizal Genomics Consortium"/>
            <person name="Kohler A."/>
            <person name="Kuo A."/>
            <person name="Nagy L.G."/>
            <person name="Floudas D."/>
            <person name="Copeland A."/>
            <person name="Barry K.W."/>
            <person name="Cichocki N."/>
            <person name="Veneault-Fourrey C."/>
            <person name="LaButti K."/>
            <person name="Lindquist E.A."/>
            <person name="Lipzen A."/>
            <person name="Lundell T."/>
            <person name="Morin E."/>
            <person name="Murat C."/>
            <person name="Riley R."/>
            <person name="Ohm R."/>
            <person name="Sun H."/>
            <person name="Tunlid A."/>
            <person name="Henrissat B."/>
            <person name="Grigoriev I.V."/>
            <person name="Hibbett D.S."/>
            <person name="Martin F."/>
        </authorList>
    </citation>
    <scope>NUCLEOTIDE SEQUENCE [LARGE SCALE GENOMIC DNA]</scope>
    <source>
        <strain evidence="3">FD-334 SS-4</strain>
    </source>
</reference>
<evidence type="ECO:0000256" key="1">
    <source>
        <dbReference type="SAM" id="MobiDB-lite"/>
    </source>
</evidence>
<feature type="region of interest" description="Disordered" evidence="1">
    <location>
        <begin position="93"/>
        <end position="118"/>
    </location>
</feature>
<dbReference type="EMBL" id="KN817675">
    <property type="protein sequence ID" value="KJA14540.1"/>
    <property type="molecule type" value="Genomic_DNA"/>
</dbReference>
<feature type="region of interest" description="Disordered" evidence="1">
    <location>
        <begin position="1"/>
        <end position="35"/>
    </location>
</feature>